<reference evidence="3" key="1">
    <citation type="journal article" date="2009" name="BMC Genomics">
        <title>The complete genome sequence of Xanthomonas albilineans provides new insights into the reductive genome evolution of the xylem-limited Xanthomonadaceae.</title>
        <authorList>
            <person name="Pieretti I."/>
            <person name="Royer M."/>
            <person name="Barbe V."/>
            <person name="Carrere S."/>
            <person name="Koebnik R."/>
            <person name="Cociancich S."/>
            <person name="Couloux A."/>
            <person name="Darrasse A."/>
            <person name="Gouzy J."/>
            <person name="Jacques M.A."/>
            <person name="Lauber E."/>
            <person name="Manceau C."/>
            <person name="Mangenot S."/>
            <person name="Poussier S."/>
            <person name="Segurens B."/>
            <person name="Szurek B."/>
            <person name="Verdier V."/>
            <person name="Arlat M."/>
            <person name="Rott P."/>
        </authorList>
    </citation>
    <scope>NUCLEOTIDE SEQUENCE [LARGE SCALE GENOMIC DNA]</scope>
    <source>
        <strain evidence="3">GPE PC73 / CFBP 7063</strain>
        <plasmid evidence="3">Plasmid plasmII</plasmid>
    </source>
</reference>
<dbReference type="Proteomes" id="UP000001890">
    <property type="component" value="Plasmid plasmII"/>
</dbReference>
<name>D6CKA1_XANAP</name>
<keyword evidence="3" id="KW-1185">Reference proteome</keyword>
<dbReference type="Gene3D" id="6.20.450.20">
    <property type="match status" value="1"/>
</dbReference>
<dbReference type="AlphaFoldDB" id="D6CKA1"/>
<dbReference type="KEGG" id="xal:XALq_3233"/>
<feature type="compositionally biased region" description="Basic and acidic residues" evidence="1">
    <location>
        <begin position="79"/>
        <end position="97"/>
    </location>
</feature>
<dbReference type="OrthoDB" id="3174560at2"/>
<dbReference type="EMBL" id="FP340278">
    <property type="protein sequence ID" value="CAZ15890.1"/>
    <property type="molecule type" value="Genomic_DNA"/>
</dbReference>
<keyword evidence="2" id="KW-0614">Plasmid</keyword>
<feature type="region of interest" description="Disordered" evidence="1">
    <location>
        <begin position="79"/>
        <end position="100"/>
    </location>
</feature>
<evidence type="ECO:0000313" key="2">
    <source>
        <dbReference type="EMBL" id="CAZ15890.1"/>
    </source>
</evidence>
<evidence type="ECO:0000256" key="1">
    <source>
        <dbReference type="SAM" id="MobiDB-lite"/>
    </source>
</evidence>
<gene>
    <name evidence="2" type="ordered locus">XALq_3233</name>
</gene>
<evidence type="ECO:0000313" key="3">
    <source>
        <dbReference type="Proteomes" id="UP000001890"/>
    </source>
</evidence>
<organism evidence="3">
    <name type="scientific">Xanthomonas albilineans (strain GPE PC73 / CFBP 7063)</name>
    <dbReference type="NCBI Taxonomy" id="380358"/>
    <lineage>
        <taxon>Bacteria</taxon>
        <taxon>Pseudomonadati</taxon>
        <taxon>Pseudomonadota</taxon>
        <taxon>Gammaproteobacteria</taxon>
        <taxon>Lysobacterales</taxon>
        <taxon>Lysobacteraceae</taxon>
        <taxon>Xanthomonas</taxon>
    </lineage>
</organism>
<proteinExistence type="predicted"/>
<protein>
    <submittedName>
        <fullName evidence="2">Uncharacterized protein</fullName>
    </submittedName>
</protein>
<accession>D6CKA1</accession>
<geneLocation type="plasmid" evidence="2 3">
    <name>plasmII</name>
</geneLocation>
<sequence>MQSMTIEQLRIANRAGGVAGVTLKGQGGVFLVQITTRNGDAVLAKARGTEPRRFGNPASAINVLCDVGITIGSFDASEWHPEEKEETAGNRGRAEHMRKAHQAAAYTDWLAKETQAAIDDPRPRVAQAGVLERLDRKMATLGKPSVAARKKRA</sequence>